<keyword evidence="4 5" id="KW-0472">Membrane</keyword>
<dbReference type="EMBL" id="JARPTC010000014">
    <property type="protein sequence ID" value="MDO7787510.1"/>
    <property type="molecule type" value="Genomic_DNA"/>
</dbReference>
<reference evidence="6" key="2">
    <citation type="submission" date="2023-03" db="EMBL/GenBank/DDBJ databases">
        <authorList>
            <person name="Zhang Z."/>
        </authorList>
    </citation>
    <scope>NUCLEOTIDE SEQUENCE</scope>
    <source>
        <strain evidence="6">DSA</strain>
    </source>
</reference>
<keyword evidence="3 5" id="KW-1133">Transmembrane helix</keyword>
<feature type="transmembrane region" description="Helical" evidence="5">
    <location>
        <begin position="56"/>
        <end position="74"/>
    </location>
</feature>
<keyword evidence="7" id="KW-1185">Reference proteome</keyword>
<organism evidence="6 7">
    <name type="scientific">Desulforamulus aquiferis</name>
    <dbReference type="NCBI Taxonomy" id="1397668"/>
    <lineage>
        <taxon>Bacteria</taxon>
        <taxon>Bacillati</taxon>
        <taxon>Bacillota</taxon>
        <taxon>Clostridia</taxon>
        <taxon>Eubacteriales</taxon>
        <taxon>Peptococcaceae</taxon>
        <taxon>Desulforamulus</taxon>
    </lineage>
</organism>
<evidence type="ECO:0000256" key="2">
    <source>
        <dbReference type="ARBA" id="ARBA00022692"/>
    </source>
</evidence>
<evidence type="ECO:0000313" key="6">
    <source>
        <dbReference type="EMBL" id="MDO7787510.1"/>
    </source>
</evidence>
<proteinExistence type="predicted"/>
<dbReference type="NCBIfam" id="TIGR01593">
    <property type="entry name" value="holin_tox_secr"/>
    <property type="match status" value="1"/>
</dbReference>
<dbReference type="GO" id="GO:0016020">
    <property type="term" value="C:membrane"/>
    <property type="evidence" value="ECO:0007669"/>
    <property type="project" value="UniProtKB-SubCell"/>
</dbReference>
<comment type="subcellular location">
    <subcellularLocation>
        <location evidence="1">Membrane</location>
        <topology evidence="1">Multi-pass membrane protein</topology>
    </subcellularLocation>
</comment>
<dbReference type="Proteomes" id="UP001172911">
    <property type="component" value="Unassembled WGS sequence"/>
</dbReference>
<evidence type="ECO:0000256" key="5">
    <source>
        <dbReference type="SAM" id="Phobius"/>
    </source>
</evidence>
<sequence length="136" mass="15035">MREFGIKATVASISTVATYLFGGWSPTLELLVFMVVIDYITGLYAAYSQGQLSSQVGFCGIAKKLFIFLLIAVAHKMDMAFDSPGFLRNLITYFYIANEGLSMLENMARAGMAIPEPLKAALIQIKNEAEKYKSKE</sequence>
<dbReference type="Pfam" id="PF05105">
    <property type="entry name" value="Phage_holin_4_1"/>
    <property type="match status" value="1"/>
</dbReference>
<protein>
    <submittedName>
        <fullName evidence="6">Phage holin family protein</fullName>
    </submittedName>
</protein>
<dbReference type="AlphaFoldDB" id="A0AAW7ZE26"/>
<dbReference type="RefSeq" id="WP_304542655.1">
    <property type="nucleotide sequence ID" value="NZ_JARPTC010000014.1"/>
</dbReference>
<evidence type="ECO:0000256" key="1">
    <source>
        <dbReference type="ARBA" id="ARBA00004141"/>
    </source>
</evidence>
<evidence type="ECO:0000256" key="4">
    <source>
        <dbReference type="ARBA" id="ARBA00023136"/>
    </source>
</evidence>
<dbReference type="InterPro" id="IPR006480">
    <property type="entry name" value="Phage_holin_4_1"/>
</dbReference>
<evidence type="ECO:0000313" key="7">
    <source>
        <dbReference type="Proteomes" id="UP001172911"/>
    </source>
</evidence>
<accession>A0AAW7ZE26</accession>
<gene>
    <name evidence="6" type="ORF">P6N53_09790</name>
</gene>
<feature type="transmembrane region" description="Helical" evidence="5">
    <location>
        <begin position="30"/>
        <end position="47"/>
    </location>
</feature>
<keyword evidence="2 5" id="KW-0812">Transmembrane</keyword>
<name>A0AAW7ZE26_9FIRM</name>
<reference evidence="6" key="1">
    <citation type="journal article" date="2023" name="J. Hazard. Mater.">
        <title>Anaerobic biodegradation of pyrene and benzo[a]pyrene by a new sulfate-reducing Desulforamulus aquiferis strain DSA.</title>
        <authorList>
            <person name="Zhang Z."/>
            <person name="Sun J."/>
            <person name="Gong X."/>
            <person name="Wang C."/>
            <person name="Wang H."/>
        </authorList>
    </citation>
    <scope>NUCLEOTIDE SEQUENCE</scope>
    <source>
        <strain evidence="6">DSA</strain>
    </source>
</reference>
<evidence type="ECO:0000256" key="3">
    <source>
        <dbReference type="ARBA" id="ARBA00022989"/>
    </source>
</evidence>
<comment type="caution">
    <text evidence="6">The sequence shown here is derived from an EMBL/GenBank/DDBJ whole genome shotgun (WGS) entry which is preliminary data.</text>
</comment>